<evidence type="ECO:0000256" key="3">
    <source>
        <dbReference type="ARBA" id="ARBA00022723"/>
    </source>
</evidence>
<dbReference type="SMART" id="SM00184">
    <property type="entry name" value="RING"/>
    <property type="match status" value="1"/>
</dbReference>
<evidence type="ECO:0000256" key="7">
    <source>
        <dbReference type="SAM" id="MobiDB-lite"/>
    </source>
</evidence>
<dbReference type="InterPro" id="IPR001841">
    <property type="entry name" value="Znf_RING"/>
</dbReference>
<dbReference type="InterPro" id="IPR013083">
    <property type="entry name" value="Znf_RING/FYVE/PHD"/>
</dbReference>
<evidence type="ECO:0000256" key="5">
    <source>
        <dbReference type="ARBA" id="ARBA00022833"/>
    </source>
</evidence>
<feature type="compositionally biased region" description="Low complexity" evidence="7">
    <location>
        <begin position="56"/>
        <end position="78"/>
    </location>
</feature>
<dbReference type="Proteomes" id="UP001370490">
    <property type="component" value="Unassembled WGS sequence"/>
</dbReference>
<proteinExistence type="predicted"/>
<dbReference type="Gene3D" id="3.30.40.10">
    <property type="entry name" value="Zinc/RING finger domain, C3HC4 (zinc finger)"/>
    <property type="match status" value="1"/>
</dbReference>
<reference evidence="9 10" key="1">
    <citation type="submission" date="2023-12" db="EMBL/GenBank/DDBJ databases">
        <title>A high-quality genome assembly for Dillenia turbinata (Dilleniales).</title>
        <authorList>
            <person name="Chanderbali A."/>
        </authorList>
    </citation>
    <scope>NUCLEOTIDE SEQUENCE [LARGE SCALE GENOMIC DNA]</scope>
    <source>
        <strain evidence="9">LSX21</strain>
        <tissue evidence="9">Leaf</tissue>
    </source>
</reference>
<organism evidence="9 10">
    <name type="scientific">Dillenia turbinata</name>
    <dbReference type="NCBI Taxonomy" id="194707"/>
    <lineage>
        <taxon>Eukaryota</taxon>
        <taxon>Viridiplantae</taxon>
        <taxon>Streptophyta</taxon>
        <taxon>Embryophyta</taxon>
        <taxon>Tracheophyta</taxon>
        <taxon>Spermatophyta</taxon>
        <taxon>Magnoliopsida</taxon>
        <taxon>eudicotyledons</taxon>
        <taxon>Gunneridae</taxon>
        <taxon>Pentapetalae</taxon>
        <taxon>Dilleniales</taxon>
        <taxon>Dilleniaceae</taxon>
        <taxon>Dillenia</taxon>
    </lineage>
</organism>
<dbReference type="GO" id="GO:0061630">
    <property type="term" value="F:ubiquitin protein ligase activity"/>
    <property type="evidence" value="ECO:0007669"/>
    <property type="project" value="UniProtKB-EC"/>
</dbReference>
<feature type="region of interest" description="Disordered" evidence="7">
    <location>
        <begin position="56"/>
        <end position="102"/>
    </location>
</feature>
<sequence length="150" mass="16244">MGNNHTSAVQSASCSICNEDVKLQTEATEMPCKHLFHTACLLPRLKQTNTCPVCHSQLPSQAPSSSSSSNTIGSSGSIPAERASVDLPGSSTTPPIHDRHSNVILRPQLPYDMDPDLAPPPVTLPTSYRRQIDDLNYLCDTFGYGSHRPE</sequence>
<dbReference type="AlphaFoldDB" id="A0AAN8VYC5"/>
<dbReference type="EC" id="2.3.2.27" evidence="2"/>
<dbReference type="PANTHER" id="PTHR15710">
    <property type="entry name" value="E3 UBIQUITIN-PROTEIN LIGASE PRAJA"/>
    <property type="match status" value="1"/>
</dbReference>
<evidence type="ECO:0000256" key="2">
    <source>
        <dbReference type="ARBA" id="ARBA00012483"/>
    </source>
</evidence>
<evidence type="ECO:0000256" key="4">
    <source>
        <dbReference type="ARBA" id="ARBA00022771"/>
    </source>
</evidence>
<evidence type="ECO:0000313" key="10">
    <source>
        <dbReference type="Proteomes" id="UP001370490"/>
    </source>
</evidence>
<comment type="catalytic activity">
    <reaction evidence="1">
        <text>S-ubiquitinyl-[E2 ubiquitin-conjugating enzyme]-L-cysteine + [acceptor protein]-L-lysine = [E2 ubiquitin-conjugating enzyme]-L-cysteine + N(6)-ubiquitinyl-[acceptor protein]-L-lysine.</text>
        <dbReference type="EC" id="2.3.2.27"/>
    </reaction>
</comment>
<dbReference type="PANTHER" id="PTHR15710:SF243">
    <property type="entry name" value="E3 UBIQUITIN-PROTEIN LIGASE PRAJA-2 ISOFORM X1"/>
    <property type="match status" value="1"/>
</dbReference>
<dbReference type="GO" id="GO:0005737">
    <property type="term" value="C:cytoplasm"/>
    <property type="evidence" value="ECO:0007669"/>
    <property type="project" value="TreeGrafter"/>
</dbReference>
<evidence type="ECO:0000259" key="8">
    <source>
        <dbReference type="PROSITE" id="PS50089"/>
    </source>
</evidence>
<dbReference type="Pfam" id="PF13639">
    <property type="entry name" value="zf-RING_2"/>
    <property type="match status" value="1"/>
</dbReference>
<evidence type="ECO:0000256" key="6">
    <source>
        <dbReference type="PROSITE-ProRule" id="PRU00175"/>
    </source>
</evidence>
<protein>
    <recommendedName>
        <fullName evidence="2">RING-type E3 ubiquitin transferase</fullName>
        <ecNumber evidence="2">2.3.2.27</ecNumber>
    </recommendedName>
</protein>
<dbReference type="EMBL" id="JBAMMX010000004">
    <property type="protein sequence ID" value="KAK6942115.1"/>
    <property type="molecule type" value="Genomic_DNA"/>
</dbReference>
<dbReference type="PROSITE" id="PS50089">
    <property type="entry name" value="ZF_RING_2"/>
    <property type="match status" value="1"/>
</dbReference>
<dbReference type="GO" id="GO:0016567">
    <property type="term" value="P:protein ubiquitination"/>
    <property type="evidence" value="ECO:0007669"/>
    <property type="project" value="TreeGrafter"/>
</dbReference>
<evidence type="ECO:0000256" key="1">
    <source>
        <dbReference type="ARBA" id="ARBA00000900"/>
    </source>
</evidence>
<gene>
    <name evidence="9" type="ORF">RJ641_027492</name>
</gene>
<keyword evidence="4 6" id="KW-0863">Zinc-finger</keyword>
<comment type="caution">
    <text evidence="9">The sequence shown here is derived from an EMBL/GenBank/DDBJ whole genome shotgun (WGS) entry which is preliminary data.</text>
</comment>
<evidence type="ECO:0000313" key="9">
    <source>
        <dbReference type="EMBL" id="KAK6942115.1"/>
    </source>
</evidence>
<name>A0AAN8VYC5_9MAGN</name>
<dbReference type="GO" id="GO:0008270">
    <property type="term" value="F:zinc ion binding"/>
    <property type="evidence" value="ECO:0007669"/>
    <property type="project" value="UniProtKB-KW"/>
</dbReference>
<dbReference type="SUPFAM" id="SSF57850">
    <property type="entry name" value="RING/U-box"/>
    <property type="match status" value="1"/>
</dbReference>
<keyword evidence="3" id="KW-0479">Metal-binding</keyword>
<accession>A0AAN8VYC5</accession>
<keyword evidence="5" id="KW-0862">Zinc</keyword>
<keyword evidence="10" id="KW-1185">Reference proteome</keyword>
<feature type="domain" description="RING-type" evidence="8">
    <location>
        <begin position="14"/>
        <end position="55"/>
    </location>
</feature>